<name>A0ABM5LX44_BACA1</name>
<dbReference type="EMBL" id="CP002207">
    <property type="protein sequence ID" value="ADP32526.1"/>
    <property type="molecule type" value="Genomic_DNA"/>
</dbReference>
<gene>
    <name evidence="1" type="ordered locus">BATR1942_07935</name>
</gene>
<sequence>MKQDLVKLGIDLYKNRVTDYSNNQANDVIRKAFVEIIGTDKPDFRQFRRYKNDIFEIIEEVLDQTITDGMIASPFFDQFVDYRDLAFGDTNEFYVEDRTMLVAARHSGNHWNIRRQKLNIGDTFTVQTEPYAIAIYTDFKRFLAGRIDWDTFIKKVSEAFAQELNSRIYTEFMASMAYLPAEFKQTGTYNDATLIEQAEHVKAANQGSQIIIAGTRTALSKLSGASALLSENMKDQINKNGVLQVWNGYSLRPIPQSHKPNTFEFQIANDRLMVLPANAKPIKVVKEGTPFIKEVSDGTTNQDMSMEYKFITQYGVDTVFNVMYGMYQFA</sequence>
<protein>
    <submittedName>
        <fullName evidence="1">Uncharacterized protein</fullName>
    </submittedName>
</protein>
<dbReference type="Proteomes" id="UP000006867">
    <property type="component" value="Chromosome"/>
</dbReference>
<evidence type="ECO:0000313" key="1">
    <source>
        <dbReference type="EMBL" id="ADP32526.1"/>
    </source>
</evidence>
<reference evidence="1 2" key="1">
    <citation type="journal article" date="2011" name="Front. Microbiol.">
        <title>Genomic signatures of strain selection and enhancement in Bacillus atrophaeus var. globigii, a historical biowarfare simulant.</title>
        <authorList>
            <person name="Gibbons H.S."/>
            <person name="Broomall S.M."/>
            <person name="McNew L.A."/>
            <person name="Daligault H."/>
            <person name="Chapman C."/>
            <person name="Bruce D."/>
            <person name="Karavis M."/>
            <person name="Krepps M."/>
            <person name="McGregor P.A."/>
            <person name="Hong C."/>
            <person name="Park K.H."/>
            <person name="Akmal A."/>
            <person name="Feldman A."/>
            <person name="Lin J.S."/>
            <person name="Chang W.E."/>
            <person name="Higgs B.W."/>
            <person name="Demirev P."/>
            <person name="Lindquist J."/>
            <person name="Liem A."/>
            <person name="Fochler E."/>
            <person name="Read T.D."/>
            <person name="Tapia R."/>
            <person name="Johnson S."/>
            <person name="Bishop-Lilly K.A."/>
            <person name="Detter C."/>
            <person name="Han C."/>
            <person name="Sozhamannan S."/>
            <person name="Rosenzweig C.N."/>
            <person name="Skowronski E.W."/>
        </authorList>
    </citation>
    <scope>NUCLEOTIDE SEQUENCE [LARGE SCALE GENOMIC DNA]</scope>
    <source>
        <strain evidence="1 2">1942</strain>
    </source>
</reference>
<accession>A0ABM5LX44</accession>
<keyword evidence="2" id="KW-1185">Reference proteome</keyword>
<organism evidence="1 2">
    <name type="scientific">Bacillus atrophaeus (strain 1942)</name>
    <dbReference type="NCBI Taxonomy" id="720555"/>
    <lineage>
        <taxon>Bacteria</taxon>
        <taxon>Bacillati</taxon>
        <taxon>Bacillota</taxon>
        <taxon>Bacilli</taxon>
        <taxon>Bacillales</taxon>
        <taxon>Bacillaceae</taxon>
        <taxon>Bacillus</taxon>
    </lineage>
</organism>
<evidence type="ECO:0000313" key="2">
    <source>
        <dbReference type="Proteomes" id="UP000006867"/>
    </source>
</evidence>
<proteinExistence type="predicted"/>
<dbReference type="RefSeq" id="WP_003325879.1">
    <property type="nucleotide sequence ID" value="NC_014639.1"/>
</dbReference>